<dbReference type="STRING" id="3076.A0A2P6TXW0"/>
<dbReference type="SMART" id="SM00360">
    <property type="entry name" value="RRM"/>
    <property type="match status" value="2"/>
</dbReference>
<protein>
    <submittedName>
        <fullName evidence="4">Polypyrimidine tract-binding-like protein 1-like isoform X1</fullName>
    </submittedName>
</protein>
<dbReference type="PANTHER" id="PTHR15592">
    <property type="entry name" value="MATRIN 3/NUCLEAR PROTEIN 220-RELATED"/>
    <property type="match status" value="1"/>
</dbReference>
<evidence type="ECO:0000256" key="1">
    <source>
        <dbReference type="PROSITE-ProRule" id="PRU00176"/>
    </source>
</evidence>
<feature type="region of interest" description="Disordered" evidence="2">
    <location>
        <begin position="569"/>
        <end position="588"/>
    </location>
</feature>
<name>A0A2P6TXW0_CHLSO</name>
<sequence>MQQFYDPHVSPQFTRPTKVIHFRNLPFDLTIEEIREFCAPWGTVVAVKEKVGANKNQCFVEFASIDQALSIVNHYASSANPASFRGRPTWLSYSGRDKLTNVSPTSDTPTPVLQVTVTNIAPDLVQSGAINLDLLNVVFGAFGFVKKVIVYNKPEGGIIAWLQFLDATTAAQVRQTLQGQQIPRNLVNEHPNPPVLEMVYSSQPDLNIRTQSYCTRDFMNAALPWGDPDWNYISALLPVGPEGASNVLSVSFDSMTYPVTVDGIHTIFSTYGTVQKVHIFEREGKTIALVQYPDVRTADTAKQALEGHAMYDGGHNVMHVTYSKHRNLVIRPGERSRDYTVAAPGAPGAAPAGGPGRPPAAGSMPPAQPQAASPYGAHPAGPPAGAAPAAAYPPAGHAAPPAHAMGGPPAGMPPGAGGPPRPYGAPPAAGGPPQGYAAPPPTKQHYDPNVVVTGEDFVRQHERVLQQAGGRTAGPPAASYAAQPPAAYGGYPPAAPAGGAPPPYPPPAAPYGAPPAGSYPPPPAGQYAPPPGQYYQPGPPQGAPGYGSAPPPYPPPGMPPAAAAPPAAPYYGAAYGQQPPAQGGYPGY</sequence>
<feature type="compositionally biased region" description="Low complexity" evidence="2">
    <location>
        <begin position="359"/>
        <end position="407"/>
    </location>
</feature>
<feature type="region of interest" description="Disordered" evidence="2">
    <location>
        <begin position="509"/>
        <end position="561"/>
    </location>
</feature>
<organism evidence="4 5">
    <name type="scientific">Chlorella sorokiniana</name>
    <name type="common">Freshwater green alga</name>
    <dbReference type="NCBI Taxonomy" id="3076"/>
    <lineage>
        <taxon>Eukaryota</taxon>
        <taxon>Viridiplantae</taxon>
        <taxon>Chlorophyta</taxon>
        <taxon>core chlorophytes</taxon>
        <taxon>Trebouxiophyceae</taxon>
        <taxon>Chlorellales</taxon>
        <taxon>Chlorellaceae</taxon>
        <taxon>Chlorella clade</taxon>
        <taxon>Chlorella</taxon>
    </lineage>
</organism>
<accession>A0A2P6TXW0</accession>
<dbReference type="InterPro" id="IPR012677">
    <property type="entry name" value="Nucleotide-bd_a/b_plait_sf"/>
</dbReference>
<dbReference type="SUPFAM" id="SSF54928">
    <property type="entry name" value="RNA-binding domain, RBD"/>
    <property type="match status" value="3"/>
</dbReference>
<proteinExistence type="predicted"/>
<dbReference type="Proteomes" id="UP000239899">
    <property type="component" value="Unassembled WGS sequence"/>
</dbReference>
<reference evidence="4 5" key="1">
    <citation type="journal article" date="2018" name="Plant J.">
        <title>Genome sequences of Chlorella sorokiniana UTEX 1602 and Micractinium conductrix SAG 241.80: implications to maltose excretion by a green alga.</title>
        <authorList>
            <person name="Arriola M.B."/>
            <person name="Velmurugan N."/>
            <person name="Zhang Y."/>
            <person name="Plunkett M.H."/>
            <person name="Hondzo H."/>
            <person name="Barney B.M."/>
        </authorList>
    </citation>
    <scope>NUCLEOTIDE SEQUENCE [LARGE SCALE GENOMIC DNA]</scope>
    <source>
        <strain evidence="5">UTEX 1602</strain>
    </source>
</reference>
<evidence type="ECO:0000256" key="2">
    <source>
        <dbReference type="SAM" id="MobiDB-lite"/>
    </source>
</evidence>
<evidence type="ECO:0000259" key="3">
    <source>
        <dbReference type="PROSITE" id="PS50102"/>
    </source>
</evidence>
<dbReference type="PROSITE" id="PS50102">
    <property type="entry name" value="RRM"/>
    <property type="match status" value="2"/>
</dbReference>
<dbReference type="CDD" id="cd12686">
    <property type="entry name" value="RRM1_PTBPH1_PTBPH2"/>
    <property type="match status" value="1"/>
</dbReference>
<feature type="compositionally biased region" description="Pro residues" evidence="2">
    <location>
        <begin position="509"/>
        <end position="542"/>
    </location>
</feature>
<evidence type="ECO:0000313" key="5">
    <source>
        <dbReference type="Proteomes" id="UP000239899"/>
    </source>
</evidence>
<feature type="domain" description="RRM" evidence="3">
    <location>
        <begin position="248"/>
        <end position="325"/>
    </location>
</feature>
<dbReference type="Gene3D" id="3.30.70.330">
    <property type="match status" value="3"/>
</dbReference>
<dbReference type="InterPro" id="IPR034792">
    <property type="entry name" value="PTBPH1/PTBPH2_RRM1"/>
</dbReference>
<dbReference type="EMBL" id="LHPG02000004">
    <property type="protein sequence ID" value="PRW58890.1"/>
    <property type="molecule type" value="Genomic_DNA"/>
</dbReference>
<gene>
    <name evidence="4" type="ORF">C2E21_2637</name>
</gene>
<dbReference type="InterPro" id="IPR000504">
    <property type="entry name" value="RRM_dom"/>
</dbReference>
<dbReference type="Pfam" id="PF13893">
    <property type="entry name" value="RRM_5"/>
    <property type="match status" value="1"/>
</dbReference>
<feature type="compositionally biased region" description="Low complexity" evidence="2">
    <location>
        <begin position="342"/>
        <end position="352"/>
    </location>
</feature>
<feature type="compositionally biased region" description="Pro residues" evidence="2">
    <location>
        <begin position="549"/>
        <end position="561"/>
    </location>
</feature>
<comment type="caution">
    <text evidence="4">The sequence shown here is derived from an EMBL/GenBank/DDBJ whole genome shotgun (WGS) entry which is preliminary data.</text>
</comment>
<keyword evidence="5" id="KW-1185">Reference proteome</keyword>
<evidence type="ECO:0000313" key="4">
    <source>
        <dbReference type="EMBL" id="PRW58890.1"/>
    </source>
</evidence>
<dbReference type="OrthoDB" id="296632at2759"/>
<keyword evidence="1" id="KW-0694">RNA-binding</keyword>
<feature type="compositionally biased region" description="Pro residues" evidence="2">
    <location>
        <begin position="410"/>
        <end position="425"/>
    </location>
</feature>
<dbReference type="GO" id="GO:0003723">
    <property type="term" value="F:RNA binding"/>
    <property type="evidence" value="ECO:0007669"/>
    <property type="project" value="UniProtKB-UniRule"/>
</dbReference>
<dbReference type="AlphaFoldDB" id="A0A2P6TXW0"/>
<dbReference type="Pfam" id="PF00076">
    <property type="entry name" value="RRM_1"/>
    <property type="match status" value="1"/>
</dbReference>
<dbReference type="InterPro" id="IPR035979">
    <property type="entry name" value="RBD_domain_sf"/>
</dbReference>
<feature type="domain" description="RRM" evidence="3">
    <location>
        <begin position="18"/>
        <end position="96"/>
    </location>
</feature>
<feature type="region of interest" description="Disordered" evidence="2">
    <location>
        <begin position="338"/>
        <end position="448"/>
    </location>
</feature>